<protein>
    <submittedName>
        <fullName evidence="1">Uncharacterized protein</fullName>
    </submittedName>
</protein>
<comment type="caution">
    <text evidence="1">The sequence shown here is derived from an EMBL/GenBank/DDBJ whole genome shotgun (WGS) entry which is preliminary data.</text>
</comment>
<name>A0A645D3R3_9ZZZZ</name>
<gene>
    <name evidence="1" type="ORF">SDC9_131014</name>
</gene>
<dbReference type="EMBL" id="VSSQ01032629">
    <property type="protein sequence ID" value="MPM83944.1"/>
    <property type="molecule type" value="Genomic_DNA"/>
</dbReference>
<evidence type="ECO:0000313" key="1">
    <source>
        <dbReference type="EMBL" id="MPM83944.1"/>
    </source>
</evidence>
<accession>A0A645D3R3</accession>
<proteinExistence type="predicted"/>
<dbReference type="AlphaFoldDB" id="A0A645D3R3"/>
<organism evidence="1">
    <name type="scientific">bioreactor metagenome</name>
    <dbReference type="NCBI Taxonomy" id="1076179"/>
    <lineage>
        <taxon>unclassified sequences</taxon>
        <taxon>metagenomes</taxon>
        <taxon>ecological metagenomes</taxon>
    </lineage>
</organism>
<sequence>MMCDHMLCDNCPNQAYYDACGWPPGDCEKCPCKGCKESAAEQKAAKWLDNQALRISRATGADCSRNLAAYIYRSTRKRPGCSAREALRAYILRFLLGHGEPPALPFISEWIAKKTGIGAEAVRAELLLTRTKLELAGLAVRNIKEI</sequence>
<reference evidence="1" key="1">
    <citation type="submission" date="2019-08" db="EMBL/GenBank/DDBJ databases">
        <authorList>
            <person name="Kucharzyk K."/>
            <person name="Murdoch R.W."/>
            <person name="Higgins S."/>
            <person name="Loffler F."/>
        </authorList>
    </citation>
    <scope>NUCLEOTIDE SEQUENCE</scope>
</reference>